<protein>
    <submittedName>
        <fullName evidence="3">Uncharacterized protein</fullName>
    </submittedName>
</protein>
<evidence type="ECO:0000256" key="1">
    <source>
        <dbReference type="SAM" id="MobiDB-lite"/>
    </source>
</evidence>
<dbReference type="AlphaFoldDB" id="A0A839DY45"/>
<keyword evidence="2" id="KW-0812">Transmembrane</keyword>
<evidence type="ECO:0000256" key="2">
    <source>
        <dbReference type="SAM" id="Phobius"/>
    </source>
</evidence>
<dbReference type="RefSeq" id="WP_182546055.1">
    <property type="nucleotide sequence ID" value="NZ_JACGWZ010000006.1"/>
</dbReference>
<organism evidence="3 4">
    <name type="scientific">Halosaccharopolyspora lacisalsi</name>
    <dbReference type="NCBI Taxonomy" id="1000566"/>
    <lineage>
        <taxon>Bacteria</taxon>
        <taxon>Bacillati</taxon>
        <taxon>Actinomycetota</taxon>
        <taxon>Actinomycetes</taxon>
        <taxon>Pseudonocardiales</taxon>
        <taxon>Pseudonocardiaceae</taxon>
        <taxon>Halosaccharopolyspora</taxon>
    </lineage>
</organism>
<keyword evidence="4" id="KW-1185">Reference proteome</keyword>
<dbReference type="Proteomes" id="UP000569329">
    <property type="component" value="Unassembled WGS sequence"/>
</dbReference>
<feature type="region of interest" description="Disordered" evidence="1">
    <location>
        <begin position="1"/>
        <end position="21"/>
    </location>
</feature>
<reference evidence="3 4" key="1">
    <citation type="submission" date="2020-07" db="EMBL/GenBank/DDBJ databases">
        <title>Sequencing the genomes of 1000 actinobacteria strains.</title>
        <authorList>
            <person name="Klenk H.-P."/>
        </authorList>
    </citation>
    <scope>NUCLEOTIDE SEQUENCE [LARGE SCALE GENOMIC DNA]</scope>
    <source>
        <strain evidence="3 4">DSM 45975</strain>
    </source>
</reference>
<feature type="transmembrane region" description="Helical" evidence="2">
    <location>
        <begin position="25"/>
        <end position="43"/>
    </location>
</feature>
<comment type="caution">
    <text evidence="3">The sequence shown here is derived from an EMBL/GenBank/DDBJ whole genome shotgun (WGS) entry which is preliminary data.</text>
</comment>
<proteinExistence type="predicted"/>
<feature type="transmembrane region" description="Helical" evidence="2">
    <location>
        <begin position="49"/>
        <end position="66"/>
    </location>
</feature>
<feature type="transmembrane region" description="Helical" evidence="2">
    <location>
        <begin position="71"/>
        <end position="91"/>
    </location>
</feature>
<keyword evidence="2" id="KW-0472">Membrane</keyword>
<gene>
    <name evidence="3" type="ORF">FHX42_004261</name>
</gene>
<dbReference type="EMBL" id="JACGWZ010000006">
    <property type="protein sequence ID" value="MBA8826882.1"/>
    <property type="molecule type" value="Genomic_DNA"/>
</dbReference>
<name>A0A839DY45_9PSEU</name>
<keyword evidence="2" id="KW-1133">Transmembrane helix</keyword>
<evidence type="ECO:0000313" key="3">
    <source>
        <dbReference type="EMBL" id="MBA8826882.1"/>
    </source>
</evidence>
<accession>A0A839DY45</accession>
<sequence length="121" mass="12361">MITQEHEDTQEGAGSAPARPEDNDGYVLASVVLAFIGVVSGLVPFTEQVSFACGAVAALCGAFGYIRTTSAVALAGMVLGLVAVVVGAVGADSADVVDREFNHRIERTNAPCRPGAGYSCE</sequence>
<evidence type="ECO:0000313" key="4">
    <source>
        <dbReference type="Proteomes" id="UP000569329"/>
    </source>
</evidence>